<name>A0A835URF8_VANPL</name>
<dbReference type="Proteomes" id="UP000636800">
    <property type="component" value="Chromosome 7"/>
</dbReference>
<comment type="caution">
    <text evidence="1">The sequence shown here is derived from an EMBL/GenBank/DDBJ whole genome shotgun (WGS) entry which is preliminary data.</text>
</comment>
<gene>
    <name evidence="1" type="ORF">HPP92_014801</name>
</gene>
<dbReference type="EMBL" id="JADCNL010000007">
    <property type="protein sequence ID" value="KAG0472944.1"/>
    <property type="molecule type" value="Genomic_DNA"/>
</dbReference>
<reference evidence="1 2" key="1">
    <citation type="journal article" date="2020" name="Nat. Food">
        <title>A phased Vanilla planifolia genome enables genetic improvement of flavour and production.</title>
        <authorList>
            <person name="Hasing T."/>
            <person name="Tang H."/>
            <person name="Brym M."/>
            <person name="Khazi F."/>
            <person name="Huang T."/>
            <person name="Chambers A.H."/>
        </authorList>
    </citation>
    <scope>NUCLEOTIDE SEQUENCE [LARGE SCALE GENOMIC DNA]</scope>
    <source>
        <tissue evidence="1">Leaf</tissue>
    </source>
</reference>
<evidence type="ECO:0000313" key="2">
    <source>
        <dbReference type="Proteomes" id="UP000636800"/>
    </source>
</evidence>
<evidence type="ECO:0000313" key="1">
    <source>
        <dbReference type="EMBL" id="KAG0472944.1"/>
    </source>
</evidence>
<proteinExistence type="predicted"/>
<sequence length="111" mass="12147">MLQASDAIEIVIREIKSDVCEVKTVLTTATTGSQASRTIWFNTGGRVWLRMMWVAVCGLELRGSLGQCGVGASALFNKAGLGCRERAFGKQKFFGRRHGNSGKKCWSFKEG</sequence>
<protein>
    <submittedName>
        <fullName evidence="1">Uncharacterized protein</fullName>
    </submittedName>
</protein>
<accession>A0A835URF8</accession>
<dbReference type="OrthoDB" id="4473401at2759"/>
<dbReference type="AlphaFoldDB" id="A0A835URF8"/>
<organism evidence="1 2">
    <name type="scientific">Vanilla planifolia</name>
    <name type="common">Vanilla</name>
    <dbReference type="NCBI Taxonomy" id="51239"/>
    <lineage>
        <taxon>Eukaryota</taxon>
        <taxon>Viridiplantae</taxon>
        <taxon>Streptophyta</taxon>
        <taxon>Embryophyta</taxon>
        <taxon>Tracheophyta</taxon>
        <taxon>Spermatophyta</taxon>
        <taxon>Magnoliopsida</taxon>
        <taxon>Liliopsida</taxon>
        <taxon>Asparagales</taxon>
        <taxon>Orchidaceae</taxon>
        <taxon>Vanilloideae</taxon>
        <taxon>Vanilleae</taxon>
        <taxon>Vanilla</taxon>
    </lineage>
</organism>
<keyword evidence="2" id="KW-1185">Reference proteome</keyword>